<evidence type="ECO:0000313" key="4">
    <source>
        <dbReference type="EMBL" id="MBS2212012.1"/>
    </source>
</evidence>
<dbReference type="PANTHER" id="PTHR14097">
    <property type="entry name" value="OXIDOREDUCTASE HTATIP2"/>
    <property type="match status" value="1"/>
</dbReference>
<name>A0ABS5KAU9_9BACT</name>
<dbReference type="EMBL" id="JAGUCN010000012">
    <property type="protein sequence ID" value="MBS2212012.1"/>
    <property type="molecule type" value="Genomic_DNA"/>
</dbReference>
<dbReference type="SUPFAM" id="SSF51735">
    <property type="entry name" value="NAD(P)-binding Rossmann-fold domains"/>
    <property type="match status" value="1"/>
</dbReference>
<organism evidence="4 5">
    <name type="scientific">Carboxylicivirga mesophila</name>
    <dbReference type="NCBI Taxonomy" id="1166478"/>
    <lineage>
        <taxon>Bacteria</taxon>
        <taxon>Pseudomonadati</taxon>
        <taxon>Bacteroidota</taxon>
        <taxon>Bacteroidia</taxon>
        <taxon>Marinilabiliales</taxon>
        <taxon>Marinilabiliaceae</taxon>
        <taxon>Carboxylicivirga</taxon>
    </lineage>
</organism>
<dbReference type="Proteomes" id="UP000721861">
    <property type="component" value="Unassembled WGS sequence"/>
</dbReference>
<sequence>MKTALIAGASGLVGQSLLLQLLHSDQYSKIIALVRRPSLGNHPKLKEEVINFEDLGSYESPHNVDDVFCCLGTTIKTAGSQEAFRKVDFTYVIELAKWAENKHCQQFAAISSVGASTNTSNFYLRTKGEMEAAISTLNIPAIHIFRPSLLLGQRDEFRFGEKVSEIMMRLFNPMMKGRLRKYKAIEASDVAMAMYNKTQHSIDGVIIYEGAEIG</sequence>
<comment type="subcellular location">
    <subcellularLocation>
        <location evidence="1">Membrane</location>
    </subcellularLocation>
</comment>
<keyword evidence="2" id="KW-0472">Membrane</keyword>
<gene>
    <name evidence="4" type="ORF">KEM09_11385</name>
</gene>
<keyword evidence="5" id="KW-1185">Reference proteome</keyword>
<dbReference type="RefSeq" id="WP_212228426.1">
    <property type="nucleotide sequence ID" value="NZ_JAGUCN010000012.1"/>
</dbReference>
<dbReference type="InterPro" id="IPR036291">
    <property type="entry name" value="NAD(P)-bd_dom_sf"/>
</dbReference>
<protein>
    <submittedName>
        <fullName evidence="4">NAD-dependent epimerase/dehydratase family protein</fullName>
    </submittedName>
</protein>
<accession>A0ABS5KAU9</accession>
<evidence type="ECO:0000259" key="3">
    <source>
        <dbReference type="Pfam" id="PF01370"/>
    </source>
</evidence>
<dbReference type="Gene3D" id="3.40.50.720">
    <property type="entry name" value="NAD(P)-binding Rossmann-like Domain"/>
    <property type="match status" value="1"/>
</dbReference>
<dbReference type="PANTHER" id="PTHR14097:SF7">
    <property type="entry name" value="OXIDOREDUCTASE HTATIP2"/>
    <property type="match status" value="1"/>
</dbReference>
<dbReference type="Pfam" id="PF01370">
    <property type="entry name" value="Epimerase"/>
    <property type="match status" value="1"/>
</dbReference>
<comment type="caution">
    <text evidence="4">The sequence shown here is derived from an EMBL/GenBank/DDBJ whole genome shotgun (WGS) entry which is preliminary data.</text>
</comment>
<dbReference type="InterPro" id="IPR001509">
    <property type="entry name" value="Epimerase_deHydtase"/>
</dbReference>
<evidence type="ECO:0000256" key="2">
    <source>
        <dbReference type="ARBA" id="ARBA00023136"/>
    </source>
</evidence>
<reference evidence="4 5" key="1">
    <citation type="journal article" date="2014" name="Int. J. Syst. Evol. Microbiol.">
        <title>Carboxylicivirga gen. nov. in the family Marinilabiliaceae with two novel species, Carboxylicivirga mesophila sp. nov. and Carboxylicivirga taeanensis sp. nov., and reclassification of Cytophaga fermentans as Saccharicrinis fermentans gen. nov., comb. nov.</title>
        <authorList>
            <person name="Yang S.H."/>
            <person name="Seo H.S."/>
            <person name="Woo J.H."/>
            <person name="Oh H.M."/>
            <person name="Jang H."/>
            <person name="Lee J.H."/>
            <person name="Kim S.J."/>
            <person name="Kwon K.K."/>
        </authorList>
    </citation>
    <scope>NUCLEOTIDE SEQUENCE [LARGE SCALE GENOMIC DNA]</scope>
    <source>
        <strain evidence="4 5">JCM 18290</strain>
    </source>
</reference>
<feature type="domain" description="NAD-dependent epimerase/dehydratase" evidence="3">
    <location>
        <begin position="4"/>
        <end position="114"/>
    </location>
</feature>
<evidence type="ECO:0000313" key="5">
    <source>
        <dbReference type="Proteomes" id="UP000721861"/>
    </source>
</evidence>
<evidence type="ECO:0000256" key="1">
    <source>
        <dbReference type="ARBA" id="ARBA00004370"/>
    </source>
</evidence>
<proteinExistence type="predicted"/>